<keyword evidence="2" id="KW-1185">Reference proteome</keyword>
<organism evidence="1 2">
    <name type="scientific">Dendrolimus kikuchii</name>
    <dbReference type="NCBI Taxonomy" id="765133"/>
    <lineage>
        <taxon>Eukaryota</taxon>
        <taxon>Metazoa</taxon>
        <taxon>Ecdysozoa</taxon>
        <taxon>Arthropoda</taxon>
        <taxon>Hexapoda</taxon>
        <taxon>Insecta</taxon>
        <taxon>Pterygota</taxon>
        <taxon>Neoptera</taxon>
        <taxon>Endopterygota</taxon>
        <taxon>Lepidoptera</taxon>
        <taxon>Glossata</taxon>
        <taxon>Ditrysia</taxon>
        <taxon>Bombycoidea</taxon>
        <taxon>Lasiocampidae</taxon>
        <taxon>Dendrolimus</taxon>
    </lineage>
</organism>
<sequence>MSENKTILLVLFLFVLAYDVCTADDRPEATFRVDVYRNVYQAIYKCMSETGVHPEVIQLIRDGTYEEDAVFKKFLYCAYVKSGYATEDGDIKIDDVAKEFSPEYNIITYLRNCISSDSDPVEKVFKYFKCYQDTSPSKYVFSHETTLKIRGAMSICLAETGADPNSIEVIRQGKYCFDEPFKKFIHCSFSKSGYLHSDGSFNICKAAAEFSDEERMKKVMEKCDLKIRHNPVETSFAFFKCFQDTSPVVLSV</sequence>
<accession>A0ACC1DFW3</accession>
<reference evidence="1 2" key="1">
    <citation type="journal article" date="2021" name="Front. Genet.">
        <title>Chromosome-Level Genome Assembly Reveals Significant Gene Expansion in the Toll and IMD Signaling Pathways of Dendrolimus kikuchii.</title>
        <authorList>
            <person name="Zhou J."/>
            <person name="Wu P."/>
            <person name="Xiong Z."/>
            <person name="Liu N."/>
            <person name="Zhao N."/>
            <person name="Ji M."/>
            <person name="Qiu Y."/>
            <person name="Yang B."/>
        </authorList>
    </citation>
    <scope>NUCLEOTIDE SEQUENCE [LARGE SCALE GENOMIC DNA]</scope>
    <source>
        <strain evidence="1">Ann1</strain>
    </source>
</reference>
<name>A0ACC1DFW3_9NEOP</name>
<gene>
    <name evidence="1" type="ORF">K1T71_002018</name>
</gene>
<proteinExistence type="predicted"/>
<evidence type="ECO:0000313" key="2">
    <source>
        <dbReference type="Proteomes" id="UP000824533"/>
    </source>
</evidence>
<dbReference type="Proteomes" id="UP000824533">
    <property type="component" value="Linkage Group LG03"/>
</dbReference>
<comment type="caution">
    <text evidence="1">The sequence shown here is derived from an EMBL/GenBank/DDBJ whole genome shotgun (WGS) entry which is preliminary data.</text>
</comment>
<evidence type="ECO:0000313" key="1">
    <source>
        <dbReference type="EMBL" id="KAJ0182649.1"/>
    </source>
</evidence>
<protein>
    <submittedName>
        <fullName evidence="1">Uncharacterized protein</fullName>
    </submittedName>
</protein>
<dbReference type="EMBL" id="CM034389">
    <property type="protein sequence ID" value="KAJ0182649.1"/>
    <property type="molecule type" value="Genomic_DNA"/>
</dbReference>